<dbReference type="CDD" id="cd01098">
    <property type="entry name" value="PAN_AP_plant"/>
    <property type="match status" value="1"/>
</dbReference>
<dbReference type="PANTHER" id="PTHR32444:SF63">
    <property type="entry name" value="G-TYPE LECTIN S-RECEPTOR-LIKE SERINE_THREONINE-PROTEIN KINASE RKS1"/>
    <property type="match status" value="1"/>
</dbReference>
<comment type="caution">
    <text evidence="12">The sequence shown here is derived from an EMBL/GenBank/DDBJ whole genome shotgun (WGS) entry which is preliminary data.</text>
</comment>
<dbReference type="PROSITE" id="PS50927">
    <property type="entry name" value="BULB_LECTIN"/>
    <property type="match status" value="1"/>
</dbReference>
<keyword evidence="7" id="KW-0245">EGF-like domain</keyword>
<dbReference type="PROSITE" id="PS50948">
    <property type="entry name" value="PAN"/>
    <property type="match status" value="1"/>
</dbReference>
<gene>
    <name evidence="12" type="ORF">SSX86_012693</name>
</gene>
<dbReference type="AlphaFoldDB" id="A0AAP0GZ11"/>
<keyword evidence="4" id="KW-0325">Glycoprotein</keyword>
<comment type="catalytic activity">
    <reaction evidence="6">
        <text>L-seryl-[protein] + ATP = O-phospho-L-seryl-[protein] + ADP + H(+)</text>
        <dbReference type="Rhea" id="RHEA:17989"/>
        <dbReference type="Rhea" id="RHEA-COMP:9863"/>
        <dbReference type="Rhea" id="RHEA-COMP:11604"/>
        <dbReference type="ChEBI" id="CHEBI:15378"/>
        <dbReference type="ChEBI" id="CHEBI:29999"/>
        <dbReference type="ChEBI" id="CHEBI:30616"/>
        <dbReference type="ChEBI" id="CHEBI:83421"/>
        <dbReference type="ChEBI" id="CHEBI:456216"/>
        <dbReference type="EC" id="2.7.11.1"/>
    </reaction>
</comment>
<comment type="catalytic activity">
    <reaction evidence="5">
        <text>L-threonyl-[protein] + ATP = O-phospho-L-threonyl-[protein] + ADP + H(+)</text>
        <dbReference type="Rhea" id="RHEA:46608"/>
        <dbReference type="Rhea" id="RHEA-COMP:11060"/>
        <dbReference type="Rhea" id="RHEA-COMP:11605"/>
        <dbReference type="ChEBI" id="CHEBI:15378"/>
        <dbReference type="ChEBI" id="CHEBI:30013"/>
        <dbReference type="ChEBI" id="CHEBI:30616"/>
        <dbReference type="ChEBI" id="CHEBI:61977"/>
        <dbReference type="ChEBI" id="CHEBI:456216"/>
        <dbReference type="EC" id="2.7.11.1"/>
    </reaction>
</comment>
<dbReference type="Proteomes" id="UP001408789">
    <property type="component" value="Unassembled WGS sequence"/>
</dbReference>
<evidence type="ECO:0000256" key="2">
    <source>
        <dbReference type="ARBA" id="ARBA00022729"/>
    </source>
</evidence>
<dbReference type="InterPro" id="IPR036426">
    <property type="entry name" value="Bulb-type_lectin_dom_sf"/>
</dbReference>
<dbReference type="Pfam" id="PF00954">
    <property type="entry name" value="S_locus_glycop"/>
    <property type="match status" value="1"/>
</dbReference>
<dbReference type="GO" id="GO:0004674">
    <property type="term" value="F:protein serine/threonine kinase activity"/>
    <property type="evidence" value="ECO:0007669"/>
    <property type="project" value="UniProtKB-EC"/>
</dbReference>
<dbReference type="SMART" id="SM00108">
    <property type="entry name" value="B_lectin"/>
    <property type="match status" value="1"/>
</dbReference>
<dbReference type="InterPro" id="IPR001480">
    <property type="entry name" value="Bulb-type_lectin_dom"/>
</dbReference>
<dbReference type="SUPFAM" id="SSF51110">
    <property type="entry name" value="alpha-D-mannose-specific plant lectins"/>
    <property type="match status" value="1"/>
</dbReference>
<evidence type="ECO:0000256" key="4">
    <source>
        <dbReference type="ARBA" id="ARBA00023180"/>
    </source>
</evidence>
<name>A0AAP0GZ11_9ASTR</name>
<dbReference type="InterPro" id="IPR000742">
    <property type="entry name" value="EGF"/>
</dbReference>
<keyword evidence="13" id="KW-1185">Reference proteome</keyword>
<dbReference type="InterPro" id="IPR000858">
    <property type="entry name" value="S_locus_glycoprot_dom"/>
</dbReference>
<accession>A0AAP0GZ11</accession>
<evidence type="ECO:0000259" key="9">
    <source>
        <dbReference type="PROSITE" id="PS50026"/>
    </source>
</evidence>
<feature type="chain" id="PRO_5042943458" description="non-specific serine/threonine protein kinase" evidence="8">
    <location>
        <begin position="23"/>
        <end position="279"/>
    </location>
</feature>
<dbReference type="CDD" id="cd00028">
    <property type="entry name" value="B_lectin"/>
    <property type="match status" value="1"/>
</dbReference>
<comment type="caution">
    <text evidence="7">Lacks conserved residue(s) required for the propagation of feature annotation.</text>
</comment>
<dbReference type="GO" id="GO:0048544">
    <property type="term" value="P:recognition of pollen"/>
    <property type="evidence" value="ECO:0007669"/>
    <property type="project" value="InterPro"/>
</dbReference>
<dbReference type="InterPro" id="IPR003609">
    <property type="entry name" value="Pan_app"/>
</dbReference>
<evidence type="ECO:0000256" key="7">
    <source>
        <dbReference type="PROSITE-ProRule" id="PRU00076"/>
    </source>
</evidence>
<dbReference type="Pfam" id="PF08276">
    <property type="entry name" value="PAN_2"/>
    <property type="match status" value="1"/>
</dbReference>
<sequence length="279" mass="31229">MYQKRCFLLSVFIFLIFPFCTSTDTITLTQPVKDGDILVSNGQTFALGFFSPVDSTNRYVGIWYNKVSEQTIVWVANRDRPIANSSGILSVDKTGNLVLHEQGFSRLVVNESGTVERLTWHEAERRWIGFWTAPKDRCDAYKQCGPFGLCDPYKTSTFECDCLPGYEPQSPQDWYLRDGLKGCKRKVGARVCEVGDEFVEFQRVKVPDTSTTRVNMSLGLEACKESCLGNCTCTGYASADISKEAGGGGCITWHGEMNDMRTFSHGGGSRFICELMRLN</sequence>
<evidence type="ECO:0000256" key="6">
    <source>
        <dbReference type="ARBA" id="ARBA00048679"/>
    </source>
</evidence>
<protein>
    <recommendedName>
        <fullName evidence="1">non-specific serine/threonine protein kinase</fullName>
        <ecNumber evidence="1">2.7.11.1</ecNumber>
    </recommendedName>
</protein>
<evidence type="ECO:0000313" key="13">
    <source>
        <dbReference type="Proteomes" id="UP001408789"/>
    </source>
</evidence>
<reference evidence="12 13" key="1">
    <citation type="submission" date="2024-04" db="EMBL/GenBank/DDBJ databases">
        <title>The reference genome of an endangered Asteraceae, Deinandra increscens subsp. villosa, native to the Central Coast of California.</title>
        <authorList>
            <person name="Guilliams M."/>
            <person name="Hasenstab-Lehman K."/>
            <person name="Meyer R."/>
            <person name="Mcevoy S."/>
        </authorList>
    </citation>
    <scope>NUCLEOTIDE SEQUENCE [LARGE SCALE GENOMIC DNA]</scope>
    <source>
        <tissue evidence="12">Leaf</tissue>
    </source>
</reference>
<evidence type="ECO:0000256" key="1">
    <source>
        <dbReference type="ARBA" id="ARBA00012513"/>
    </source>
</evidence>
<dbReference type="PANTHER" id="PTHR32444">
    <property type="entry name" value="BULB-TYPE LECTIN DOMAIN-CONTAINING PROTEIN"/>
    <property type="match status" value="1"/>
</dbReference>
<proteinExistence type="predicted"/>
<dbReference type="SMART" id="SM00473">
    <property type="entry name" value="PAN_AP"/>
    <property type="match status" value="1"/>
</dbReference>
<dbReference type="EMBL" id="JBCNJP010000014">
    <property type="protein sequence ID" value="KAK9068578.1"/>
    <property type="molecule type" value="Genomic_DNA"/>
</dbReference>
<evidence type="ECO:0000256" key="8">
    <source>
        <dbReference type="SAM" id="SignalP"/>
    </source>
</evidence>
<dbReference type="Gene3D" id="2.90.10.10">
    <property type="entry name" value="Bulb-type lectin domain"/>
    <property type="match status" value="1"/>
</dbReference>
<evidence type="ECO:0000259" key="11">
    <source>
        <dbReference type="PROSITE" id="PS50948"/>
    </source>
</evidence>
<organism evidence="12 13">
    <name type="scientific">Deinandra increscens subsp. villosa</name>
    <dbReference type="NCBI Taxonomy" id="3103831"/>
    <lineage>
        <taxon>Eukaryota</taxon>
        <taxon>Viridiplantae</taxon>
        <taxon>Streptophyta</taxon>
        <taxon>Embryophyta</taxon>
        <taxon>Tracheophyta</taxon>
        <taxon>Spermatophyta</taxon>
        <taxon>Magnoliopsida</taxon>
        <taxon>eudicotyledons</taxon>
        <taxon>Gunneridae</taxon>
        <taxon>Pentapetalae</taxon>
        <taxon>asterids</taxon>
        <taxon>campanulids</taxon>
        <taxon>Asterales</taxon>
        <taxon>Asteraceae</taxon>
        <taxon>Asteroideae</taxon>
        <taxon>Heliantheae alliance</taxon>
        <taxon>Madieae</taxon>
        <taxon>Madiinae</taxon>
        <taxon>Deinandra</taxon>
    </lineage>
</organism>
<feature type="domain" description="EGF-like" evidence="9">
    <location>
        <begin position="134"/>
        <end position="172"/>
    </location>
</feature>
<dbReference type="EC" id="2.7.11.1" evidence="1"/>
<evidence type="ECO:0000313" key="12">
    <source>
        <dbReference type="EMBL" id="KAK9068578.1"/>
    </source>
</evidence>
<feature type="domain" description="Apple" evidence="11">
    <location>
        <begin position="192"/>
        <end position="276"/>
    </location>
</feature>
<evidence type="ECO:0000256" key="3">
    <source>
        <dbReference type="ARBA" id="ARBA00023157"/>
    </source>
</evidence>
<evidence type="ECO:0000259" key="10">
    <source>
        <dbReference type="PROSITE" id="PS50927"/>
    </source>
</evidence>
<feature type="domain" description="Bulb-type lectin" evidence="10">
    <location>
        <begin position="23"/>
        <end position="162"/>
    </location>
</feature>
<evidence type="ECO:0000256" key="5">
    <source>
        <dbReference type="ARBA" id="ARBA00047899"/>
    </source>
</evidence>
<dbReference type="PROSITE" id="PS50026">
    <property type="entry name" value="EGF_3"/>
    <property type="match status" value="1"/>
</dbReference>
<feature type="signal peptide" evidence="8">
    <location>
        <begin position="1"/>
        <end position="22"/>
    </location>
</feature>
<keyword evidence="3" id="KW-1015">Disulfide bond</keyword>
<keyword evidence="2 8" id="KW-0732">Signal</keyword>